<evidence type="ECO:0008006" key="3">
    <source>
        <dbReference type="Google" id="ProtNLM"/>
    </source>
</evidence>
<dbReference type="EMBL" id="BMQQ01000054">
    <property type="protein sequence ID" value="GGT65909.1"/>
    <property type="molecule type" value="Genomic_DNA"/>
</dbReference>
<evidence type="ECO:0000313" key="2">
    <source>
        <dbReference type="Proteomes" id="UP000619486"/>
    </source>
</evidence>
<gene>
    <name evidence="1" type="ORF">GCM10014713_68380</name>
</gene>
<sequence length="172" mass="17849">MNFDELWGEVRGASTERVLKGAVDAPRGGAPAADDRGAASAEAEMDESAIAAARESVLERLADFRSRAVLVPMDSAGGLWTADLGGIAWICAFTDEEKLARFAVARGEESGEWAYRRVLGSRLLDEVVPALAFPCGVALDAGGPGGTVFPPVQGIVPDRAAVDVDVHGGGRA</sequence>
<dbReference type="AlphaFoldDB" id="A0A918HJI5"/>
<reference evidence="1" key="1">
    <citation type="journal article" date="2014" name="Int. J. Syst. Evol. Microbiol.">
        <title>Complete genome sequence of Corynebacterium casei LMG S-19264T (=DSM 44701T), isolated from a smear-ripened cheese.</title>
        <authorList>
            <consortium name="US DOE Joint Genome Institute (JGI-PGF)"/>
            <person name="Walter F."/>
            <person name="Albersmeier A."/>
            <person name="Kalinowski J."/>
            <person name="Ruckert C."/>
        </authorList>
    </citation>
    <scope>NUCLEOTIDE SEQUENCE</scope>
    <source>
        <strain evidence="1">JCM 3172</strain>
    </source>
</reference>
<dbReference type="RefSeq" id="WP_019889887.1">
    <property type="nucleotide sequence ID" value="NZ_BMQQ01000054.1"/>
</dbReference>
<proteinExistence type="predicted"/>
<evidence type="ECO:0000313" key="1">
    <source>
        <dbReference type="EMBL" id="GGT65909.1"/>
    </source>
</evidence>
<organism evidence="1 2">
    <name type="scientific">Streptomyces purpureus</name>
    <dbReference type="NCBI Taxonomy" id="1951"/>
    <lineage>
        <taxon>Bacteria</taxon>
        <taxon>Bacillati</taxon>
        <taxon>Actinomycetota</taxon>
        <taxon>Actinomycetes</taxon>
        <taxon>Kitasatosporales</taxon>
        <taxon>Streptomycetaceae</taxon>
        <taxon>Streptomyces</taxon>
    </lineage>
</organism>
<dbReference type="Proteomes" id="UP000619486">
    <property type="component" value="Unassembled WGS sequence"/>
</dbReference>
<keyword evidence="2" id="KW-1185">Reference proteome</keyword>
<protein>
    <recommendedName>
        <fullName evidence="3">SseB protein N-terminal domain-containing protein</fullName>
    </recommendedName>
</protein>
<accession>A0A918HJI5</accession>
<reference evidence="1" key="2">
    <citation type="submission" date="2020-09" db="EMBL/GenBank/DDBJ databases">
        <authorList>
            <person name="Sun Q."/>
            <person name="Ohkuma M."/>
        </authorList>
    </citation>
    <scope>NUCLEOTIDE SEQUENCE</scope>
    <source>
        <strain evidence="1">JCM 3172</strain>
    </source>
</reference>
<comment type="caution">
    <text evidence="1">The sequence shown here is derived from an EMBL/GenBank/DDBJ whole genome shotgun (WGS) entry which is preliminary data.</text>
</comment>
<name>A0A918HJI5_9ACTN</name>